<protein>
    <submittedName>
        <fullName evidence="1">Uncharacterized protein</fullName>
    </submittedName>
</protein>
<reference evidence="1" key="1">
    <citation type="journal article" date="2015" name="Nature">
        <title>Complex archaea that bridge the gap between prokaryotes and eukaryotes.</title>
        <authorList>
            <person name="Spang A."/>
            <person name="Saw J.H."/>
            <person name="Jorgensen S.L."/>
            <person name="Zaremba-Niedzwiedzka K."/>
            <person name="Martijn J."/>
            <person name="Lind A.E."/>
            <person name="van Eijk R."/>
            <person name="Schleper C."/>
            <person name="Guy L."/>
            <person name="Ettema T.J."/>
        </authorList>
    </citation>
    <scope>NUCLEOTIDE SEQUENCE</scope>
</reference>
<accession>A0A0F9GZV2</accession>
<evidence type="ECO:0000313" key="1">
    <source>
        <dbReference type="EMBL" id="KKM04339.1"/>
    </source>
</evidence>
<dbReference type="EMBL" id="LAZR01016473">
    <property type="protein sequence ID" value="KKM04339.1"/>
    <property type="molecule type" value="Genomic_DNA"/>
</dbReference>
<sequence length="29" mass="3328">MSTTIKVLRLACFTDIEMFKPKLVRSIEG</sequence>
<proteinExistence type="predicted"/>
<feature type="non-terminal residue" evidence="1">
    <location>
        <position position="29"/>
    </location>
</feature>
<name>A0A0F9GZV2_9ZZZZ</name>
<dbReference type="AlphaFoldDB" id="A0A0F9GZV2"/>
<comment type="caution">
    <text evidence="1">The sequence shown here is derived from an EMBL/GenBank/DDBJ whole genome shotgun (WGS) entry which is preliminary data.</text>
</comment>
<gene>
    <name evidence="1" type="ORF">LCGC14_1765210</name>
</gene>
<organism evidence="1">
    <name type="scientific">marine sediment metagenome</name>
    <dbReference type="NCBI Taxonomy" id="412755"/>
    <lineage>
        <taxon>unclassified sequences</taxon>
        <taxon>metagenomes</taxon>
        <taxon>ecological metagenomes</taxon>
    </lineage>
</organism>